<organism evidence="14 15">
    <name type="scientific">Gimibacter soli</name>
    <dbReference type="NCBI Taxonomy" id="3024400"/>
    <lineage>
        <taxon>Bacteria</taxon>
        <taxon>Pseudomonadati</taxon>
        <taxon>Pseudomonadota</taxon>
        <taxon>Alphaproteobacteria</taxon>
        <taxon>Kordiimonadales</taxon>
        <taxon>Temperatibacteraceae</taxon>
        <taxon>Gimibacter</taxon>
    </lineage>
</organism>
<evidence type="ECO:0000256" key="1">
    <source>
        <dbReference type="ARBA" id="ARBA00001460"/>
    </source>
</evidence>
<dbReference type="NCBIfam" id="NF001613">
    <property type="entry name" value="PRK00400.1-5"/>
    <property type="match status" value="1"/>
</dbReference>
<evidence type="ECO:0000256" key="12">
    <source>
        <dbReference type="ARBA" id="ARBA00023102"/>
    </source>
</evidence>
<evidence type="ECO:0000256" key="13">
    <source>
        <dbReference type="HAMAP-Rule" id="MF_01020"/>
    </source>
</evidence>
<dbReference type="SUPFAM" id="SSF101386">
    <property type="entry name" value="all-alpha NTP pyrophosphatases"/>
    <property type="match status" value="1"/>
</dbReference>
<keyword evidence="15" id="KW-1185">Reference proteome</keyword>
<dbReference type="AlphaFoldDB" id="A0AAE9XR13"/>
<comment type="catalytic activity">
    <reaction evidence="1 13">
        <text>1-(5-phospho-beta-D-ribosyl)-ATP + H2O = 1-(5-phospho-beta-D-ribosyl)-5'-AMP + diphosphate + H(+)</text>
        <dbReference type="Rhea" id="RHEA:22828"/>
        <dbReference type="ChEBI" id="CHEBI:15377"/>
        <dbReference type="ChEBI" id="CHEBI:15378"/>
        <dbReference type="ChEBI" id="CHEBI:33019"/>
        <dbReference type="ChEBI" id="CHEBI:59457"/>
        <dbReference type="ChEBI" id="CHEBI:73183"/>
        <dbReference type="EC" id="3.6.1.31"/>
    </reaction>
</comment>
<dbReference type="NCBIfam" id="TIGR03188">
    <property type="entry name" value="histidine_hisI"/>
    <property type="match status" value="1"/>
</dbReference>
<reference evidence="14" key="1">
    <citation type="submission" date="2023-01" db="EMBL/GenBank/DDBJ databases">
        <title>The genome sequence of Kordiimonadaceae bacterium 6D33.</title>
        <authorList>
            <person name="Liu Y."/>
        </authorList>
    </citation>
    <scope>NUCLEOTIDE SEQUENCE</scope>
    <source>
        <strain evidence="14">6D33</strain>
    </source>
</reference>
<dbReference type="InterPro" id="IPR021130">
    <property type="entry name" value="PRib-ATP_PPHydrolase-like"/>
</dbReference>
<protein>
    <recommendedName>
        <fullName evidence="6 13">Phosphoribosyl-ATP pyrophosphatase</fullName>
        <shortName evidence="13">PRA-PH</shortName>
        <ecNumber evidence="5 13">3.6.1.31</ecNumber>
    </recommendedName>
</protein>
<evidence type="ECO:0000256" key="8">
    <source>
        <dbReference type="ARBA" id="ARBA00022605"/>
    </source>
</evidence>
<dbReference type="GO" id="GO:0000105">
    <property type="term" value="P:L-histidine biosynthetic process"/>
    <property type="evidence" value="ECO:0007669"/>
    <property type="project" value="UniProtKB-UniRule"/>
</dbReference>
<keyword evidence="10 13" id="KW-0378">Hydrolase</keyword>
<sequence>MKTSAATFVALAETIEARKGCDPKASYVASLFAKGRAKIAQKVGEEAVETAMAVAAGDDKALVSESADLMFHLMVLLSAHGLSLDDIAAELARREGLSGLVEKANRAP</sequence>
<dbReference type="RefSeq" id="WP_289504356.1">
    <property type="nucleotide sequence ID" value="NZ_CP116805.1"/>
</dbReference>
<dbReference type="InterPro" id="IPR008179">
    <property type="entry name" value="HisE"/>
</dbReference>
<comment type="similarity">
    <text evidence="4 13">Belongs to the PRA-PH family.</text>
</comment>
<keyword evidence="9 13" id="KW-0547">Nucleotide-binding</keyword>
<dbReference type="NCBIfam" id="NF001611">
    <property type="entry name" value="PRK00400.1-3"/>
    <property type="match status" value="1"/>
</dbReference>
<dbReference type="CDD" id="cd11534">
    <property type="entry name" value="NTP-PPase_HisIE_like"/>
    <property type="match status" value="1"/>
</dbReference>
<keyword evidence="12 13" id="KW-0368">Histidine biosynthesis</keyword>
<dbReference type="Pfam" id="PF01503">
    <property type="entry name" value="PRA-PH"/>
    <property type="match status" value="1"/>
</dbReference>
<proteinExistence type="inferred from homology"/>
<evidence type="ECO:0000313" key="15">
    <source>
        <dbReference type="Proteomes" id="UP001217500"/>
    </source>
</evidence>
<dbReference type="KEGG" id="gso:PH603_02545"/>
<keyword evidence="7 13" id="KW-0963">Cytoplasm</keyword>
<dbReference type="Gene3D" id="1.10.287.1080">
    <property type="entry name" value="MazG-like"/>
    <property type="match status" value="1"/>
</dbReference>
<evidence type="ECO:0000313" key="14">
    <source>
        <dbReference type="EMBL" id="WCL54637.1"/>
    </source>
</evidence>
<accession>A0AAE9XR13</accession>
<evidence type="ECO:0000256" key="7">
    <source>
        <dbReference type="ARBA" id="ARBA00022490"/>
    </source>
</evidence>
<evidence type="ECO:0000256" key="2">
    <source>
        <dbReference type="ARBA" id="ARBA00004496"/>
    </source>
</evidence>
<dbReference type="EMBL" id="CP116805">
    <property type="protein sequence ID" value="WCL54637.1"/>
    <property type="molecule type" value="Genomic_DNA"/>
</dbReference>
<comment type="subcellular location">
    <subcellularLocation>
        <location evidence="2 13">Cytoplasm</location>
    </subcellularLocation>
</comment>
<gene>
    <name evidence="13" type="primary">hisE</name>
    <name evidence="14" type="ORF">PH603_02545</name>
</gene>
<keyword evidence="11 13" id="KW-0067">ATP-binding</keyword>
<evidence type="ECO:0000256" key="5">
    <source>
        <dbReference type="ARBA" id="ARBA00012414"/>
    </source>
</evidence>
<dbReference type="PANTHER" id="PTHR42945">
    <property type="entry name" value="HISTIDINE BIOSYNTHESIS BIFUNCTIONAL PROTEIN"/>
    <property type="match status" value="1"/>
</dbReference>
<name>A0AAE9XR13_9PROT</name>
<dbReference type="HAMAP" id="MF_01020">
    <property type="entry name" value="HisE"/>
    <property type="match status" value="1"/>
</dbReference>
<dbReference type="GO" id="GO:0004636">
    <property type="term" value="F:phosphoribosyl-ATP diphosphatase activity"/>
    <property type="evidence" value="ECO:0007669"/>
    <property type="project" value="UniProtKB-UniRule"/>
</dbReference>
<comment type="pathway">
    <text evidence="3 13">Amino-acid biosynthesis; L-histidine biosynthesis; L-histidine from 5-phospho-alpha-D-ribose 1-diphosphate: step 2/9.</text>
</comment>
<dbReference type="GO" id="GO:0005737">
    <property type="term" value="C:cytoplasm"/>
    <property type="evidence" value="ECO:0007669"/>
    <property type="project" value="UniProtKB-SubCell"/>
</dbReference>
<dbReference type="GO" id="GO:0005524">
    <property type="term" value="F:ATP binding"/>
    <property type="evidence" value="ECO:0007669"/>
    <property type="project" value="UniProtKB-KW"/>
</dbReference>
<evidence type="ECO:0000256" key="4">
    <source>
        <dbReference type="ARBA" id="ARBA00009392"/>
    </source>
</evidence>
<evidence type="ECO:0000256" key="3">
    <source>
        <dbReference type="ARBA" id="ARBA00005204"/>
    </source>
</evidence>
<evidence type="ECO:0000256" key="9">
    <source>
        <dbReference type="ARBA" id="ARBA00022741"/>
    </source>
</evidence>
<dbReference type="PANTHER" id="PTHR42945:SF9">
    <property type="entry name" value="HISTIDINE BIOSYNTHESIS BIFUNCTIONAL PROTEIN HISIE"/>
    <property type="match status" value="1"/>
</dbReference>
<dbReference type="Proteomes" id="UP001217500">
    <property type="component" value="Chromosome"/>
</dbReference>
<keyword evidence="8 13" id="KW-0028">Amino-acid biosynthesis</keyword>
<evidence type="ECO:0000256" key="11">
    <source>
        <dbReference type="ARBA" id="ARBA00022840"/>
    </source>
</evidence>
<evidence type="ECO:0000256" key="6">
    <source>
        <dbReference type="ARBA" id="ARBA00013336"/>
    </source>
</evidence>
<dbReference type="EC" id="3.6.1.31" evidence="5 13"/>
<evidence type="ECO:0000256" key="10">
    <source>
        <dbReference type="ARBA" id="ARBA00022801"/>
    </source>
</evidence>
<dbReference type="FunFam" id="1.10.287.1080:FF:000002">
    <property type="entry name" value="Histidine biosynthesis bifunctional protein HisIE"/>
    <property type="match status" value="1"/>
</dbReference>